<name>A0A1B6HJD8_9HEMI</name>
<protein>
    <submittedName>
        <fullName evidence="1">Uncharacterized protein</fullName>
    </submittedName>
</protein>
<reference evidence="1" key="1">
    <citation type="submission" date="2015-11" db="EMBL/GenBank/DDBJ databases">
        <title>De novo transcriptome assembly of four potential Pierce s Disease insect vectors from Arizona vineyards.</title>
        <authorList>
            <person name="Tassone E.E."/>
        </authorList>
    </citation>
    <scope>NUCLEOTIDE SEQUENCE</scope>
</reference>
<dbReference type="EMBL" id="GECU01032896">
    <property type="protein sequence ID" value="JAS74810.1"/>
    <property type="molecule type" value="Transcribed_RNA"/>
</dbReference>
<dbReference type="AlphaFoldDB" id="A0A1B6HJD8"/>
<proteinExistence type="predicted"/>
<feature type="non-terminal residue" evidence="1">
    <location>
        <position position="1"/>
    </location>
</feature>
<feature type="non-terminal residue" evidence="1">
    <location>
        <position position="140"/>
    </location>
</feature>
<gene>
    <name evidence="1" type="ORF">g.3725</name>
</gene>
<organism evidence="1">
    <name type="scientific">Homalodisca liturata</name>
    <dbReference type="NCBI Taxonomy" id="320908"/>
    <lineage>
        <taxon>Eukaryota</taxon>
        <taxon>Metazoa</taxon>
        <taxon>Ecdysozoa</taxon>
        <taxon>Arthropoda</taxon>
        <taxon>Hexapoda</taxon>
        <taxon>Insecta</taxon>
        <taxon>Pterygota</taxon>
        <taxon>Neoptera</taxon>
        <taxon>Paraneoptera</taxon>
        <taxon>Hemiptera</taxon>
        <taxon>Auchenorrhyncha</taxon>
        <taxon>Membracoidea</taxon>
        <taxon>Cicadellidae</taxon>
        <taxon>Cicadellinae</taxon>
        <taxon>Proconiini</taxon>
        <taxon>Homalodisca</taxon>
    </lineage>
</organism>
<accession>A0A1B6HJD8</accession>
<evidence type="ECO:0000313" key="1">
    <source>
        <dbReference type="EMBL" id="JAS74810.1"/>
    </source>
</evidence>
<sequence length="140" mass="15935">NMKRAVWAEYFHLISTNEEPAHSLCPKTTDTWCKYQQAIQKKEAYAHNEHFHIAPVVMEQVKQIFKDLANSTLLAKCLHGQTQNPSESLNSVVWSRIPKSTLVMKKTLEFGVYETIACFNKGNIVKCEVINKVGIMPGKN</sequence>